<gene>
    <name evidence="1" type="ORF">DAMNIGENAA_11910</name>
</gene>
<proteinExistence type="predicted"/>
<dbReference type="Proteomes" id="UP001144372">
    <property type="component" value="Unassembled WGS sequence"/>
</dbReference>
<evidence type="ECO:0008006" key="3">
    <source>
        <dbReference type="Google" id="ProtNLM"/>
    </source>
</evidence>
<organism evidence="1 2">
    <name type="scientific">Desulforhabdus amnigena</name>
    <dbReference type="NCBI Taxonomy" id="40218"/>
    <lineage>
        <taxon>Bacteria</taxon>
        <taxon>Pseudomonadati</taxon>
        <taxon>Thermodesulfobacteriota</taxon>
        <taxon>Syntrophobacteria</taxon>
        <taxon>Syntrophobacterales</taxon>
        <taxon>Syntrophobacteraceae</taxon>
        <taxon>Desulforhabdus</taxon>
    </lineage>
</organism>
<dbReference type="Pfam" id="PF06577">
    <property type="entry name" value="EipA"/>
    <property type="match status" value="1"/>
</dbReference>
<name>A0A9W6D376_9BACT</name>
<keyword evidence="2" id="KW-1185">Reference proteome</keyword>
<dbReference type="AlphaFoldDB" id="A0A9W6D376"/>
<dbReference type="EMBL" id="BSDR01000001">
    <property type="protein sequence ID" value="GLI33758.1"/>
    <property type="molecule type" value="Genomic_DNA"/>
</dbReference>
<dbReference type="RefSeq" id="WP_281792938.1">
    <property type="nucleotide sequence ID" value="NZ_BSDR01000001.1"/>
</dbReference>
<dbReference type="InterPro" id="IPR008325">
    <property type="entry name" value="EipA-like"/>
</dbReference>
<comment type="caution">
    <text evidence="1">The sequence shown here is derived from an EMBL/GenBank/DDBJ whole genome shotgun (WGS) entry which is preliminary data.</text>
</comment>
<evidence type="ECO:0000313" key="1">
    <source>
        <dbReference type="EMBL" id="GLI33758.1"/>
    </source>
</evidence>
<evidence type="ECO:0000313" key="2">
    <source>
        <dbReference type="Proteomes" id="UP001144372"/>
    </source>
</evidence>
<accession>A0A9W6D376</accession>
<sequence length="150" mass="15115">MQRVSLRCSIVFVVVAAFLAFVPVPGFTAEEQTPDAIINFETGSVAAGIGFSWGGGTLSYKGKSYPLKVDGMSVGKVGITKATATGTVYNLKKLEDINGNYVGVGAGASLGGGAGAVTMKNQNGVVIEVVATTKGLGITLGSGGVNINLK</sequence>
<protein>
    <recommendedName>
        <fullName evidence="3">DUF1134 domain-containing protein</fullName>
    </recommendedName>
</protein>
<reference evidence="1" key="1">
    <citation type="submission" date="2022-12" db="EMBL/GenBank/DDBJ databases">
        <title>Reference genome sequencing for broad-spectrum identification of bacterial and archaeal isolates by mass spectrometry.</title>
        <authorList>
            <person name="Sekiguchi Y."/>
            <person name="Tourlousse D.M."/>
        </authorList>
    </citation>
    <scope>NUCLEOTIDE SEQUENCE</scope>
    <source>
        <strain evidence="1">ASRB1</strain>
    </source>
</reference>